<dbReference type="Proteomes" id="UP001469553">
    <property type="component" value="Unassembled WGS sequence"/>
</dbReference>
<dbReference type="EMBL" id="JAHRIP010076994">
    <property type="protein sequence ID" value="MEQ2311516.1"/>
    <property type="molecule type" value="Genomic_DNA"/>
</dbReference>
<gene>
    <name evidence="2" type="ORF">AMECASPLE_020825</name>
</gene>
<keyword evidence="3" id="KW-1185">Reference proteome</keyword>
<protein>
    <submittedName>
        <fullName evidence="2">Uncharacterized protein</fullName>
    </submittedName>
</protein>
<proteinExistence type="predicted"/>
<evidence type="ECO:0000313" key="3">
    <source>
        <dbReference type="Proteomes" id="UP001469553"/>
    </source>
</evidence>
<reference evidence="2 3" key="1">
    <citation type="submission" date="2021-06" db="EMBL/GenBank/DDBJ databases">
        <authorList>
            <person name="Palmer J.M."/>
        </authorList>
    </citation>
    <scope>NUCLEOTIDE SEQUENCE [LARGE SCALE GENOMIC DNA]</scope>
    <source>
        <strain evidence="2 3">AS_MEX2019</strain>
        <tissue evidence="2">Muscle</tissue>
    </source>
</reference>
<accession>A0ABV0ZZN7</accession>
<feature type="compositionally biased region" description="Basic and acidic residues" evidence="1">
    <location>
        <begin position="104"/>
        <end position="115"/>
    </location>
</feature>
<evidence type="ECO:0000256" key="1">
    <source>
        <dbReference type="SAM" id="MobiDB-lite"/>
    </source>
</evidence>
<evidence type="ECO:0000313" key="2">
    <source>
        <dbReference type="EMBL" id="MEQ2311516.1"/>
    </source>
</evidence>
<sequence>MCRDIRTICKGKVSVGDQGLVNEVNCRWEYIVFLARSFGPDGPQSLKQLVSRVGGVNCYLSCSPLSPGGMQFLKRRKIAPNHPLCRTNDALQPALVPDGGSRLPDGDGGGKDGLNDGGVELHHNSLWKPELLQLPQEVHSLLCLLW</sequence>
<feature type="region of interest" description="Disordered" evidence="1">
    <location>
        <begin position="96"/>
        <end position="115"/>
    </location>
</feature>
<name>A0ABV0ZZN7_9TELE</name>
<organism evidence="2 3">
    <name type="scientific">Ameca splendens</name>
    <dbReference type="NCBI Taxonomy" id="208324"/>
    <lineage>
        <taxon>Eukaryota</taxon>
        <taxon>Metazoa</taxon>
        <taxon>Chordata</taxon>
        <taxon>Craniata</taxon>
        <taxon>Vertebrata</taxon>
        <taxon>Euteleostomi</taxon>
        <taxon>Actinopterygii</taxon>
        <taxon>Neopterygii</taxon>
        <taxon>Teleostei</taxon>
        <taxon>Neoteleostei</taxon>
        <taxon>Acanthomorphata</taxon>
        <taxon>Ovalentaria</taxon>
        <taxon>Atherinomorphae</taxon>
        <taxon>Cyprinodontiformes</taxon>
        <taxon>Goodeidae</taxon>
        <taxon>Ameca</taxon>
    </lineage>
</organism>
<comment type="caution">
    <text evidence="2">The sequence shown here is derived from an EMBL/GenBank/DDBJ whole genome shotgun (WGS) entry which is preliminary data.</text>
</comment>